<dbReference type="AlphaFoldDB" id="A0A8J1TZ14"/>
<dbReference type="OrthoDB" id="3437960at2759"/>
<dbReference type="PANTHER" id="PTHR24379">
    <property type="entry name" value="KRAB AND ZINC FINGER DOMAIN-CONTAINING"/>
    <property type="match status" value="1"/>
</dbReference>
<reference evidence="6" key="1">
    <citation type="submission" date="2022-03" db="EMBL/GenBank/DDBJ databases">
        <authorList>
            <person name="Martin C."/>
        </authorList>
    </citation>
    <scope>NUCLEOTIDE SEQUENCE</scope>
</reference>
<dbReference type="EMBL" id="CAIIXF020000006">
    <property type="protein sequence ID" value="CAH1786599.1"/>
    <property type="molecule type" value="Genomic_DNA"/>
</dbReference>
<dbReference type="FunFam" id="3.30.160.60:FF:000624">
    <property type="entry name" value="zinc finger protein 697"/>
    <property type="match status" value="1"/>
</dbReference>
<evidence type="ECO:0000256" key="1">
    <source>
        <dbReference type="ARBA" id="ARBA00022723"/>
    </source>
</evidence>
<comment type="caution">
    <text evidence="6">The sequence shown here is derived from an EMBL/GenBank/DDBJ whole genome shotgun (WGS) entry which is preliminary data.</text>
</comment>
<dbReference type="FunFam" id="3.30.160.60:FF:000925">
    <property type="entry name" value="Zinc finger protein 668"/>
    <property type="match status" value="1"/>
</dbReference>
<accession>A0A8J1TZ14</accession>
<name>A0A8J1TZ14_OWEFU</name>
<dbReference type="Pfam" id="PF00096">
    <property type="entry name" value="zf-C2H2"/>
    <property type="match status" value="2"/>
</dbReference>
<dbReference type="PANTHER" id="PTHR24379:SF121">
    <property type="entry name" value="C2H2-TYPE DOMAIN-CONTAINING PROTEIN"/>
    <property type="match status" value="1"/>
</dbReference>
<evidence type="ECO:0000256" key="4">
    <source>
        <dbReference type="ARBA" id="ARBA00022833"/>
    </source>
</evidence>
<evidence type="ECO:0000256" key="2">
    <source>
        <dbReference type="ARBA" id="ARBA00022737"/>
    </source>
</evidence>
<sequence length="221" mass="26018">MFQCRLCDYHVKRLDRYTEHYIAIHTDFNIHVVRAEKLKTEECNKCEKKFTNKCLLNRHVAQFHSKQIFHTCGTCKAGFIHHGKYRRHFLNNQKCKASCPKNFNYQICNICGEMFVFLSNLKHHIKWMHKKRNIECTICHKVLSCRESMERHLAETHNKSHQCTTCGKTFGSVRNLESHMRTHTGEKPHRCELCNVSFAQSGSLSNHKKSKGHTEKQVAKM</sequence>
<dbReference type="SUPFAM" id="SSF57667">
    <property type="entry name" value="beta-beta-alpha zinc fingers"/>
    <property type="match status" value="3"/>
</dbReference>
<keyword evidence="3" id="KW-0863">Zinc-finger</keyword>
<gene>
    <name evidence="6" type="ORF">OFUS_LOCUS12464</name>
</gene>
<dbReference type="InterPro" id="IPR013087">
    <property type="entry name" value="Znf_C2H2_type"/>
</dbReference>
<dbReference type="PROSITE" id="PS50157">
    <property type="entry name" value="ZINC_FINGER_C2H2_2"/>
    <property type="match status" value="4"/>
</dbReference>
<dbReference type="GO" id="GO:0008270">
    <property type="term" value="F:zinc ion binding"/>
    <property type="evidence" value="ECO:0007669"/>
    <property type="project" value="UniProtKB-KW"/>
</dbReference>
<keyword evidence="1" id="KW-0479">Metal-binding</keyword>
<proteinExistence type="predicted"/>
<feature type="compositionally biased region" description="Basic and acidic residues" evidence="5">
    <location>
        <begin position="212"/>
        <end position="221"/>
    </location>
</feature>
<keyword evidence="7" id="KW-1185">Reference proteome</keyword>
<evidence type="ECO:0000313" key="7">
    <source>
        <dbReference type="Proteomes" id="UP000749559"/>
    </source>
</evidence>
<dbReference type="PROSITE" id="PS00028">
    <property type="entry name" value="ZINC_FINGER_C2H2_1"/>
    <property type="match status" value="5"/>
</dbReference>
<evidence type="ECO:0000256" key="3">
    <source>
        <dbReference type="ARBA" id="ARBA00022771"/>
    </source>
</evidence>
<dbReference type="Gene3D" id="3.30.160.60">
    <property type="entry name" value="Classic Zinc Finger"/>
    <property type="match status" value="4"/>
</dbReference>
<evidence type="ECO:0000256" key="5">
    <source>
        <dbReference type="SAM" id="MobiDB-lite"/>
    </source>
</evidence>
<keyword evidence="4" id="KW-0862">Zinc</keyword>
<evidence type="ECO:0000313" key="6">
    <source>
        <dbReference type="EMBL" id="CAH1786599.1"/>
    </source>
</evidence>
<dbReference type="Pfam" id="PF13912">
    <property type="entry name" value="zf-C2H2_6"/>
    <property type="match status" value="1"/>
</dbReference>
<keyword evidence="2" id="KW-0677">Repeat</keyword>
<dbReference type="Proteomes" id="UP000749559">
    <property type="component" value="Unassembled WGS sequence"/>
</dbReference>
<protein>
    <submittedName>
        <fullName evidence="6">Uncharacterized protein</fullName>
    </submittedName>
</protein>
<dbReference type="SMART" id="SM00355">
    <property type="entry name" value="ZnF_C2H2"/>
    <property type="match status" value="7"/>
</dbReference>
<feature type="region of interest" description="Disordered" evidence="5">
    <location>
        <begin position="202"/>
        <end position="221"/>
    </location>
</feature>
<dbReference type="Pfam" id="PF12874">
    <property type="entry name" value="zf-met"/>
    <property type="match status" value="1"/>
</dbReference>
<organism evidence="6 7">
    <name type="scientific">Owenia fusiformis</name>
    <name type="common">Polychaete worm</name>
    <dbReference type="NCBI Taxonomy" id="6347"/>
    <lineage>
        <taxon>Eukaryota</taxon>
        <taxon>Metazoa</taxon>
        <taxon>Spiralia</taxon>
        <taxon>Lophotrochozoa</taxon>
        <taxon>Annelida</taxon>
        <taxon>Polychaeta</taxon>
        <taxon>Sedentaria</taxon>
        <taxon>Canalipalpata</taxon>
        <taxon>Sabellida</taxon>
        <taxon>Oweniida</taxon>
        <taxon>Oweniidae</taxon>
        <taxon>Owenia</taxon>
    </lineage>
</organism>
<dbReference type="InterPro" id="IPR036236">
    <property type="entry name" value="Znf_C2H2_sf"/>
</dbReference>